<keyword evidence="3 5" id="KW-0697">Rotamase</keyword>
<name>A0A8G1A014_9EURY</name>
<dbReference type="InterPro" id="IPR040825">
    <property type="entry name" value="FKBP26_C"/>
</dbReference>
<dbReference type="Pfam" id="PF18046">
    <property type="entry name" value="FKBP26_C"/>
    <property type="match status" value="1"/>
</dbReference>
<comment type="catalytic activity">
    <reaction evidence="1 5 6">
        <text>[protein]-peptidylproline (omega=180) = [protein]-peptidylproline (omega=0)</text>
        <dbReference type="Rhea" id="RHEA:16237"/>
        <dbReference type="Rhea" id="RHEA-COMP:10747"/>
        <dbReference type="Rhea" id="RHEA-COMP:10748"/>
        <dbReference type="ChEBI" id="CHEBI:83833"/>
        <dbReference type="ChEBI" id="CHEBI:83834"/>
        <dbReference type="EC" id="5.2.1.8"/>
    </reaction>
</comment>
<dbReference type="Gene3D" id="3.30.70.2210">
    <property type="match status" value="1"/>
</dbReference>
<dbReference type="InterPro" id="IPR054016">
    <property type="entry name" value="FKBP26_IF"/>
</dbReference>
<gene>
    <name evidence="9" type="ORF">E2N92_00370</name>
</gene>
<dbReference type="InterPro" id="IPR001179">
    <property type="entry name" value="PPIase_FKBP_dom"/>
</dbReference>
<evidence type="ECO:0000256" key="3">
    <source>
        <dbReference type="ARBA" id="ARBA00023110"/>
    </source>
</evidence>
<reference evidence="9" key="2">
    <citation type="submission" date="2019-03" db="EMBL/GenBank/DDBJ databases">
        <authorList>
            <person name="Chen S.-C."/>
            <person name="Wu S.-Y."/>
            <person name="Lai M.-C."/>
        </authorList>
    </citation>
    <scope>NUCLEOTIDE SEQUENCE</scope>
    <source>
        <strain evidence="9">ML15</strain>
    </source>
</reference>
<dbReference type="AlphaFoldDB" id="A0A8G1A014"/>
<dbReference type="Pfam" id="PF00254">
    <property type="entry name" value="FKBP_C"/>
    <property type="match status" value="1"/>
</dbReference>
<dbReference type="KEGG" id="mfk:E2N92_00370"/>
<evidence type="ECO:0000256" key="5">
    <source>
        <dbReference type="PROSITE-ProRule" id="PRU00277"/>
    </source>
</evidence>
<organism evidence="9 10">
    <name type="scientific">Methanofollis formosanus</name>
    <dbReference type="NCBI Taxonomy" id="299308"/>
    <lineage>
        <taxon>Archaea</taxon>
        <taxon>Methanobacteriati</taxon>
        <taxon>Methanobacteriota</taxon>
        <taxon>Stenosarchaea group</taxon>
        <taxon>Methanomicrobia</taxon>
        <taxon>Methanomicrobiales</taxon>
        <taxon>Methanomicrobiaceae</taxon>
        <taxon>Methanofollis</taxon>
    </lineage>
</organism>
<proteinExistence type="inferred from homology"/>
<dbReference type="Gene3D" id="2.40.10.330">
    <property type="match status" value="1"/>
</dbReference>
<feature type="region of interest" description="Disordered" evidence="7">
    <location>
        <begin position="220"/>
        <end position="241"/>
    </location>
</feature>
<sequence length="241" mass="26697">MAIQEGDVIRLNYIGRIEGEVFDTTIEAEAEEAGIKSQQKDYAPIVVRVGSNHVIPGLDEALVGKEVGEENEVEVPAEKGFGPHDPKLVESVSTNNFREKPKAGMRVQTGEREGVVVNVVGKRAVIDFNHPLAGQTLSYTYTIEGIVEDVVEKAQGFIKLFSGRDMDLAFDEGVLTVTLPAGINYDKRWTMARGVVVYQIFEYIEEVKEVVFVESFKRPELPKEEPVEAAAEEPAEEQAEE</sequence>
<evidence type="ECO:0000259" key="8">
    <source>
        <dbReference type="PROSITE" id="PS50059"/>
    </source>
</evidence>
<dbReference type="PANTHER" id="PTHR47861:SF2">
    <property type="entry name" value="LONG-TYPE PEPTIDYL-PROLYL CIS-TRANS ISOMERASE"/>
    <property type="match status" value="1"/>
</dbReference>
<reference evidence="9" key="1">
    <citation type="journal article" date="2005" name="Int. J. Syst. Evol. Microbiol.">
        <title>Methanofollis formosanus sp. nov., isolated from a fish pond.</title>
        <authorList>
            <person name="Wu S.Y."/>
            <person name="Chen S.C."/>
            <person name="Lai M.C."/>
        </authorList>
    </citation>
    <scope>NUCLEOTIDE SEQUENCE</scope>
    <source>
        <strain evidence="9">ML15</strain>
    </source>
</reference>
<protein>
    <recommendedName>
        <fullName evidence="6">Peptidyl-prolyl cis-trans isomerase</fullName>
        <ecNumber evidence="6">5.2.1.8</ecNumber>
    </recommendedName>
</protein>
<accession>A0A8G1A014</accession>
<comment type="similarity">
    <text evidence="2 6">Belongs to the FKBP-type PPIase family.</text>
</comment>
<evidence type="ECO:0000313" key="9">
    <source>
        <dbReference type="EMBL" id="QYZ77988.1"/>
    </source>
</evidence>
<dbReference type="GO" id="GO:0003755">
    <property type="term" value="F:peptidyl-prolyl cis-trans isomerase activity"/>
    <property type="evidence" value="ECO:0007669"/>
    <property type="project" value="UniProtKB-UniRule"/>
</dbReference>
<evidence type="ECO:0000256" key="7">
    <source>
        <dbReference type="SAM" id="MobiDB-lite"/>
    </source>
</evidence>
<dbReference type="Proteomes" id="UP000826709">
    <property type="component" value="Chromosome"/>
</dbReference>
<dbReference type="PANTHER" id="PTHR47861">
    <property type="entry name" value="FKBP-TYPE PEPTIDYL-PROLYL CIS-TRANS ISOMERASE SLYD"/>
    <property type="match status" value="1"/>
</dbReference>
<dbReference type="RefSeq" id="WP_220681728.1">
    <property type="nucleotide sequence ID" value="NZ_CP037968.1"/>
</dbReference>
<dbReference type="EC" id="5.2.1.8" evidence="6"/>
<keyword evidence="4 5" id="KW-0413">Isomerase</keyword>
<keyword evidence="10" id="KW-1185">Reference proteome</keyword>
<dbReference type="InterPro" id="IPR048261">
    <property type="entry name" value="SlpA/SlyD-like_ins_sf"/>
</dbReference>
<dbReference type="SUPFAM" id="SSF54534">
    <property type="entry name" value="FKBP-like"/>
    <property type="match status" value="1"/>
</dbReference>
<dbReference type="EMBL" id="CP037968">
    <property type="protein sequence ID" value="QYZ77988.1"/>
    <property type="molecule type" value="Genomic_DNA"/>
</dbReference>
<evidence type="ECO:0000313" key="10">
    <source>
        <dbReference type="Proteomes" id="UP000826709"/>
    </source>
</evidence>
<feature type="domain" description="PPIase FKBP-type" evidence="8">
    <location>
        <begin position="6"/>
        <end position="95"/>
    </location>
</feature>
<evidence type="ECO:0000256" key="2">
    <source>
        <dbReference type="ARBA" id="ARBA00006577"/>
    </source>
</evidence>
<dbReference type="Gene3D" id="3.10.50.40">
    <property type="match status" value="1"/>
</dbReference>
<dbReference type="Pfam" id="PF22199">
    <property type="entry name" value="FKBP26_IF"/>
    <property type="match status" value="1"/>
</dbReference>
<dbReference type="OrthoDB" id="8615at2157"/>
<feature type="compositionally biased region" description="Acidic residues" evidence="7">
    <location>
        <begin position="230"/>
        <end position="241"/>
    </location>
</feature>
<evidence type="ECO:0000256" key="1">
    <source>
        <dbReference type="ARBA" id="ARBA00000971"/>
    </source>
</evidence>
<evidence type="ECO:0000256" key="6">
    <source>
        <dbReference type="RuleBase" id="RU003915"/>
    </source>
</evidence>
<dbReference type="InterPro" id="IPR046357">
    <property type="entry name" value="PPIase_dom_sf"/>
</dbReference>
<dbReference type="PROSITE" id="PS50059">
    <property type="entry name" value="FKBP_PPIASE"/>
    <property type="match status" value="1"/>
</dbReference>
<evidence type="ECO:0000256" key="4">
    <source>
        <dbReference type="ARBA" id="ARBA00023235"/>
    </source>
</evidence>